<evidence type="ECO:0000256" key="3">
    <source>
        <dbReference type="ARBA" id="ARBA00022553"/>
    </source>
</evidence>
<dbReference type="eggNOG" id="COG1020">
    <property type="taxonomic scope" value="Bacteria"/>
</dbReference>
<dbReference type="HOGENOM" id="CLU_000022_2_13_11"/>
<keyword evidence="6" id="KW-0436">Ligase</keyword>
<dbReference type="AlphaFoldDB" id="Q2JAB9"/>
<dbReference type="GO" id="GO:0044550">
    <property type="term" value="P:secondary metabolite biosynthetic process"/>
    <property type="evidence" value="ECO:0007669"/>
    <property type="project" value="TreeGrafter"/>
</dbReference>
<evidence type="ECO:0000313" key="7">
    <source>
        <dbReference type="Proteomes" id="UP000001937"/>
    </source>
</evidence>
<dbReference type="Pfam" id="PF00501">
    <property type="entry name" value="AMP-binding"/>
    <property type="match status" value="1"/>
</dbReference>
<dbReference type="Gene3D" id="3.40.50.1820">
    <property type="entry name" value="alpha/beta hydrolase"/>
    <property type="match status" value="1"/>
</dbReference>
<dbReference type="SUPFAM" id="SSF56801">
    <property type="entry name" value="Acetyl-CoA synthetase-like"/>
    <property type="match status" value="1"/>
</dbReference>
<reference evidence="6 7" key="1">
    <citation type="journal article" date="2007" name="Genome Res.">
        <title>Genome characteristics of facultatively symbiotic Frankia sp. strains reflect host range and host plant biogeography.</title>
        <authorList>
            <person name="Normand P."/>
            <person name="Lapierre P."/>
            <person name="Tisa L.S."/>
            <person name="Gogarten J.P."/>
            <person name="Alloisio N."/>
            <person name="Bagnarol E."/>
            <person name="Bassi C.A."/>
            <person name="Berry A.M."/>
            <person name="Bickhart D.M."/>
            <person name="Choisne N."/>
            <person name="Couloux A."/>
            <person name="Cournoyer B."/>
            <person name="Cruveiller S."/>
            <person name="Daubin V."/>
            <person name="Demange N."/>
            <person name="Francino M.P."/>
            <person name="Goltsman E."/>
            <person name="Huang Y."/>
            <person name="Kopp O.R."/>
            <person name="Labarre L."/>
            <person name="Lapidus A."/>
            <person name="Lavire C."/>
            <person name="Marechal J."/>
            <person name="Martinez M."/>
            <person name="Mastronunzio J.E."/>
            <person name="Mullin B.C."/>
            <person name="Niemann J."/>
            <person name="Pujic P."/>
            <person name="Rawnsley T."/>
            <person name="Rouy Z."/>
            <person name="Schenowitz C."/>
            <person name="Sellstedt A."/>
            <person name="Tavares F."/>
            <person name="Tomkins J.P."/>
            <person name="Vallenet D."/>
            <person name="Valverde C."/>
            <person name="Wall L.G."/>
            <person name="Wang Y."/>
            <person name="Medigue C."/>
            <person name="Benson D.R."/>
        </authorList>
    </citation>
    <scope>NUCLEOTIDE SEQUENCE [LARGE SCALE GENOMIC DNA]</scope>
    <source>
        <strain evidence="7">DSM 45818 / CECT 9043 / CcI3</strain>
    </source>
</reference>
<organism evidence="6 7">
    <name type="scientific">Frankia casuarinae (strain DSM 45818 / CECT 9043 / HFP020203 / CcI3)</name>
    <dbReference type="NCBI Taxonomy" id="106370"/>
    <lineage>
        <taxon>Bacteria</taxon>
        <taxon>Bacillati</taxon>
        <taxon>Actinomycetota</taxon>
        <taxon>Actinomycetes</taxon>
        <taxon>Frankiales</taxon>
        <taxon>Frankiaceae</taxon>
        <taxon>Frankia</taxon>
    </lineage>
</organism>
<dbReference type="Proteomes" id="UP000001937">
    <property type="component" value="Chromosome"/>
</dbReference>
<dbReference type="InterPro" id="IPR042099">
    <property type="entry name" value="ANL_N_sf"/>
</dbReference>
<protein>
    <submittedName>
        <fullName evidence="6">AMP-dependent synthetase and ligase</fullName>
    </submittedName>
</protein>
<dbReference type="Gene3D" id="3.40.50.12780">
    <property type="entry name" value="N-terminal domain of ligase-like"/>
    <property type="match status" value="1"/>
</dbReference>
<proteinExistence type="predicted"/>
<dbReference type="Gene3D" id="1.10.1200.10">
    <property type="entry name" value="ACP-like"/>
    <property type="match status" value="1"/>
</dbReference>
<feature type="region of interest" description="Disordered" evidence="4">
    <location>
        <begin position="522"/>
        <end position="543"/>
    </location>
</feature>
<dbReference type="GO" id="GO:0005737">
    <property type="term" value="C:cytoplasm"/>
    <property type="evidence" value="ECO:0007669"/>
    <property type="project" value="TreeGrafter"/>
</dbReference>
<keyword evidence="2" id="KW-0596">Phosphopantetheine</keyword>
<dbReference type="InterPro" id="IPR020845">
    <property type="entry name" value="AMP-binding_CS"/>
</dbReference>
<dbReference type="InterPro" id="IPR009081">
    <property type="entry name" value="PP-bd_ACP"/>
</dbReference>
<dbReference type="ESTHER" id="frasc-q2jab9">
    <property type="family name" value="Thioesterase"/>
</dbReference>
<dbReference type="STRING" id="106370.Francci3_2406"/>
<evidence type="ECO:0000313" key="6">
    <source>
        <dbReference type="EMBL" id="ABD11773.1"/>
    </source>
</evidence>
<dbReference type="PROSITE" id="PS00455">
    <property type="entry name" value="AMP_BINDING"/>
    <property type="match status" value="1"/>
</dbReference>
<dbReference type="SMART" id="SM01294">
    <property type="entry name" value="PKS_PP_betabranch"/>
    <property type="match status" value="1"/>
</dbReference>
<name>Q2JAB9_FRACC</name>
<dbReference type="PANTHER" id="PTHR45527:SF1">
    <property type="entry name" value="FATTY ACID SYNTHASE"/>
    <property type="match status" value="1"/>
</dbReference>
<dbReference type="GO" id="GO:0031177">
    <property type="term" value="F:phosphopantetheine binding"/>
    <property type="evidence" value="ECO:0007669"/>
    <property type="project" value="InterPro"/>
</dbReference>
<dbReference type="InterPro" id="IPR036736">
    <property type="entry name" value="ACP-like_sf"/>
</dbReference>
<comment type="cofactor">
    <cofactor evidence="1">
        <name>pantetheine 4'-phosphate</name>
        <dbReference type="ChEBI" id="CHEBI:47942"/>
    </cofactor>
</comment>
<dbReference type="InterPro" id="IPR020802">
    <property type="entry name" value="TesA-like"/>
</dbReference>
<dbReference type="EMBL" id="CP000249">
    <property type="protein sequence ID" value="ABD11773.1"/>
    <property type="molecule type" value="Genomic_DNA"/>
</dbReference>
<dbReference type="RefSeq" id="WP_011436818.1">
    <property type="nucleotide sequence ID" value="NC_007777.1"/>
</dbReference>
<keyword evidence="7" id="KW-1185">Reference proteome</keyword>
<dbReference type="PhylomeDB" id="Q2JAB9"/>
<dbReference type="SUPFAM" id="SSF47336">
    <property type="entry name" value="ACP-like"/>
    <property type="match status" value="1"/>
</dbReference>
<gene>
    <name evidence="6" type="ordered locus">Francci3_2406</name>
</gene>
<dbReference type="InterPro" id="IPR025110">
    <property type="entry name" value="AMP-bd_C"/>
</dbReference>
<feature type="domain" description="Carrier" evidence="5">
    <location>
        <begin position="539"/>
        <end position="614"/>
    </location>
</feature>
<evidence type="ECO:0000256" key="4">
    <source>
        <dbReference type="SAM" id="MobiDB-lite"/>
    </source>
</evidence>
<dbReference type="Gene3D" id="3.30.300.30">
    <property type="match status" value="1"/>
</dbReference>
<dbReference type="KEGG" id="fra:Francci3_2406"/>
<evidence type="ECO:0000259" key="5">
    <source>
        <dbReference type="PROSITE" id="PS50075"/>
    </source>
</evidence>
<evidence type="ECO:0000256" key="2">
    <source>
        <dbReference type="ARBA" id="ARBA00022450"/>
    </source>
</evidence>
<dbReference type="GO" id="GO:0043041">
    <property type="term" value="P:amino acid activation for nonribosomal peptide biosynthetic process"/>
    <property type="evidence" value="ECO:0007669"/>
    <property type="project" value="TreeGrafter"/>
</dbReference>
<dbReference type="InterPro" id="IPR000873">
    <property type="entry name" value="AMP-dep_synth/lig_dom"/>
</dbReference>
<evidence type="ECO:0000256" key="1">
    <source>
        <dbReference type="ARBA" id="ARBA00001957"/>
    </source>
</evidence>
<dbReference type="SMART" id="SM00823">
    <property type="entry name" value="PKS_PP"/>
    <property type="match status" value="1"/>
</dbReference>
<dbReference type="InterPro" id="IPR029058">
    <property type="entry name" value="AB_hydrolase_fold"/>
</dbReference>
<accession>Q2JAB9</accession>
<dbReference type="SMART" id="SM00824">
    <property type="entry name" value="PKS_TE"/>
    <property type="match status" value="1"/>
</dbReference>
<sequence>MRKGQVTQAVPVPPPLRPDDRFGNVVDRIRTVAMVCHDVVAVRDEHRAVTFAQLVAWVDVVADRILRQPAAADPDTPVAVLLPHGASGIAAVLGVIASGRPCVPLDRMHPTDRLAQVVGLAGASVCVTGPTGSADQRTAAALPGIVETIDVGDERVADWSPALADRVASTAPRRADTDPAVLIFTSGSTGVPKGVVWHHRALLGIHYAIQVQDVMRLVPGDRLPLFLPYSFISGMNRTVGGLVFGTTLEMYDPRVRGVRDLADWLRATRPAGIVATPALIRIVFGCLEPDEVLDDLRFVMSVGEAIYARDVELARHHLPPAAAFLVSYGASELGTATCAPIWSDDDLPDGVMPAGRPVVDVAVRVVSPDGIEMPPGETGEIVVMGHFITGGYWRAPAASASRFGIGPDGTPTYRTGDLGRIDASGQLRVVGRNDAAVKIRGYLVEPIEIESALLASSDVLEAVVVADRTTQRARLVAYVVPVTGARVSPASIRRLLRAKLPSYMVPATVMLVTALPRTDRSKVDRLNLPPAGPKPGQDPPRDQWEEAVAGVWAAALHLDDVGIHDDFVELGGDSLIAEELLTRVADELGVKLPTSTVADAPTVAEFTARLRNAGTDVLRHPTVVPLRTTGSGGPLFCFCGAGGLAVGMLGFARHFDGERPVYGVQAHGLEYRGLPDWSIYAAARRHARTLRLLQPAGPYYLAGHSFGGLVALETARLLTEAGEHVELLVLIDSFLPDTSSGVFAGGVQPSQLPVPGGPTRSSNPAPALDRARGSAMGPARAGAAARVLLGWARQAAQLPLAGVVQFKGMNQYDVFYNQSRVLTRFYRPKPWNGRALVYLAAASPPHRTEAWRPLLTGETTYRTVGGDHDTVLREPVVSEIAADIRAVLAGCTSSRKA</sequence>
<dbReference type="InterPro" id="IPR001031">
    <property type="entry name" value="Thioesterase"/>
</dbReference>
<dbReference type="InterPro" id="IPR045851">
    <property type="entry name" value="AMP-bd_C_sf"/>
</dbReference>
<keyword evidence="3" id="KW-0597">Phosphoprotein</keyword>
<dbReference type="Pfam" id="PF13193">
    <property type="entry name" value="AMP-binding_C"/>
    <property type="match status" value="1"/>
</dbReference>
<feature type="region of interest" description="Disordered" evidence="4">
    <location>
        <begin position="752"/>
        <end position="773"/>
    </location>
</feature>
<dbReference type="GO" id="GO:0016874">
    <property type="term" value="F:ligase activity"/>
    <property type="evidence" value="ECO:0007669"/>
    <property type="project" value="UniProtKB-KW"/>
</dbReference>
<dbReference type="Pfam" id="PF00975">
    <property type="entry name" value="Thioesterase"/>
    <property type="match status" value="1"/>
</dbReference>
<dbReference type="Pfam" id="PF00550">
    <property type="entry name" value="PP-binding"/>
    <property type="match status" value="1"/>
</dbReference>
<dbReference type="eggNOG" id="COG3319">
    <property type="taxonomic scope" value="Bacteria"/>
</dbReference>
<dbReference type="SUPFAM" id="SSF53474">
    <property type="entry name" value="alpha/beta-Hydrolases"/>
    <property type="match status" value="1"/>
</dbReference>
<dbReference type="PROSITE" id="PS50075">
    <property type="entry name" value="CARRIER"/>
    <property type="match status" value="1"/>
</dbReference>
<dbReference type="InterPro" id="IPR020806">
    <property type="entry name" value="PKS_PP-bd"/>
</dbReference>
<dbReference type="OrthoDB" id="2472181at2"/>
<dbReference type="PANTHER" id="PTHR45527">
    <property type="entry name" value="NONRIBOSOMAL PEPTIDE SYNTHETASE"/>
    <property type="match status" value="1"/>
</dbReference>